<proteinExistence type="predicted"/>
<dbReference type="AlphaFoldDB" id="A0A6G1DBI1"/>
<reference evidence="3 4" key="1">
    <citation type="submission" date="2019-11" db="EMBL/GenBank/DDBJ databases">
        <title>Whole genome sequence of Oryza granulata.</title>
        <authorList>
            <person name="Li W."/>
        </authorList>
    </citation>
    <scope>NUCLEOTIDE SEQUENCE [LARGE SCALE GENOMIC DNA]</scope>
    <source>
        <strain evidence="4">cv. Menghai</strain>
        <tissue evidence="3">Leaf</tissue>
    </source>
</reference>
<dbReference type="Proteomes" id="UP000479710">
    <property type="component" value="Unassembled WGS sequence"/>
</dbReference>
<feature type="region of interest" description="Disordered" evidence="2">
    <location>
        <begin position="469"/>
        <end position="532"/>
    </location>
</feature>
<feature type="region of interest" description="Disordered" evidence="2">
    <location>
        <begin position="51"/>
        <end position="82"/>
    </location>
</feature>
<feature type="coiled-coil region" evidence="1">
    <location>
        <begin position="390"/>
        <end position="417"/>
    </location>
</feature>
<evidence type="ECO:0000256" key="1">
    <source>
        <dbReference type="SAM" id="Coils"/>
    </source>
</evidence>
<accession>A0A6G1DBI1</accession>
<sequence length="532" mass="59926">MYNLRHKGLIGRSCAASGGSSQGTSTDGANSQRVVDDCVNAQMSSGCGNYSNDGALGDAQAQQEPPAKARRGRGKRNRTQLRVPTPGRRVQLKPIGVRQFTYVNYNPKDYKYGSQVGVILKRLYPGMVDIRDEENRIVDKRAALSWHDYYSRKDETRITYARRVKAEFWTLFKVTRPDMRKAERNLESYLVKRVSDLMYQARLDAIKKHEDCNDNQARTVELTEEQYLTCIPSWCSKDAWAFLCKYWTSNEYKDKRKAAQASRVKSKDVAQNRGGSRPWGETQQLLEYKFGPDKAGTLNTYAIMKSGFKNMDNTGRSAPIPSRRAQNRLDNYNARTQLAENSKELDAQALYCMEGGFAHGRVPIADGVVDKETLIAAKSSNIRSTNTAAYRTMVEENEQLRETNQELNQTNELLIEENSVSHQMIMSLYANLKRQPLPELLSRLANIDARRQQVTASAHAAATNPIDMLSANDINTDDDDDDYVMNEDDDSYDGLDEHDDICDDLDEDDNSCDGSGDNVGSEEVDMHASGSE</sequence>
<feature type="region of interest" description="Disordered" evidence="2">
    <location>
        <begin position="257"/>
        <end position="278"/>
    </location>
</feature>
<keyword evidence="4" id="KW-1185">Reference proteome</keyword>
<dbReference type="GO" id="GO:0032196">
    <property type="term" value="P:transposition"/>
    <property type="evidence" value="ECO:0007669"/>
    <property type="project" value="InterPro"/>
</dbReference>
<dbReference type="PANTHER" id="PTHR33157:SF10">
    <property type="entry name" value="TRANSPOSASE MUDR PLANT DOMAIN-CONTAINING PROTEIN"/>
    <property type="match status" value="1"/>
</dbReference>
<dbReference type="EMBL" id="SPHZ02000007">
    <property type="protein sequence ID" value="KAF0909494.1"/>
    <property type="molecule type" value="Genomic_DNA"/>
</dbReference>
<dbReference type="PANTHER" id="PTHR33157">
    <property type="entry name" value="AUTONOMOUS TRANSPOSABLE ELEMENT EN-1 MOSAIC PROTEIN-RELATED"/>
    <property type="match status" value="1"/>
</dbReference>
<evidence type="ECO:0000313" key="4">
    <source>
        <dbReference type="Proteomes" id="UP000479710"/>
    </source>
</evidence>
<evidence type="ECO:0000256" key="2">
    <source>
        <dbReference type="SAM" id="MobiDB-lite"/>
    </source>
</evidence>
<feature type="compositionally biased region" description="Basic residues" evidence="2">
    <location>
        <begin position="68"/>
        <end position="79"/>
    </location>
</feature>
<dbReference type="OrthoDB" id="690158at2759"/>
<protein>
    <submittedName>
        <fullName evidence="3">Uncharacterized protein</fullName>
    </submittedName>
</protein>
<dbReference type="InterPro" id="IPR039266">
    <property type="entry name" value="EN-1/SPM"/>
</dbReference>
<keyword evidence="1" id="KW-0175">Coiled coil</keyword>
<name>A0A6G1DBI1_9ORYZ</name>
<comment type="caution">
    <text evidence="3">The sequence shown here is derived from an EMBL/GenBank/DDBJ whole genome shotgun (WGS) entry which is preliminary data.</text>
</comment>
<gene>
    <name evidence="3" type="ORF">E2562_036641</name>
</gene>
<organism evidence="3 4">
    <name type="scientific">Oryza meyeriana var. granulata</name>
    <dbReference type="NCBI Taxonomy" id="110450"/>
    <lineage>
        <taxon>Eukaryota</taxon>
        <taxon>Viridiplantae</taxon>
        <taxon>Streptophyta</taxon>
        <taxon>Embryophyta</taxon>
        <taxon>Tracheophyta</taxon>
        <taxon>Spermatophyta</taxon>
        <taxon>Magnoliopsida</taxon>
        <taxon>Liliopsida</taxon>
        <taxon>Poales</taxon>
        <taxon>Poaceae</taxon>
        <taxon>BOP clade</taxon>
        <taxon>Oryzoideae</taxon>
        <taxon>Oryzeae</taxon>
        <taxon>Oryzinae</taxon>
        <taxon>Oryza</taxon>
        <taxon>Oryza meyeriana</taxon>
    </lineage>
</organism>
<feature type="compositionally biased region" description="Acidic residues" evidence="2">
    <location>
        <begin position="475"/>
        <end position="511"/>
    </location>
</feature>
<evidence type="ECO:0000313" key="3">
    <source>
        <dbReference type="EMBL" id="KAF0909494.1"/>
    </source>
</evidence>